<dbReference type="Proteomes" id="UP001056500">
    <property type="component" value="Chromosome"/>
</dbReference>
<dbReference type="EMBL" id="CP098755">
    <property type="protein sequence ID" value="USG63906.1"/>
    <property type="molecule type" value="Genomic_DNA"/>
</dbReference>
<organism evidence="3 4">
    <name type="scientific">Brevibacillus ruminantium</name>
    <dbReference type="NCBI Taxonomy" id="2950604"/>
    <lineage>
        <taxon>Bacteria</taxon>
        <taxon>Bacillati</taxon>
        <taxon>Bacillota</taxon>
        <taxon>Bacilli</taxon>
        <taxon>Bacillales</taxon>
        <taxon>Paenibacillaceae</taxon>
        <taxon>Brevibacillus</taxon>
    </lineage>
</organism>
<evidence type="ECO:0008006" key="5">
    <source>
        <dbReference type="Google" id="ProtNLM"/>
    </source>
</evidence>
<name>A0ABY4W9N0_9BACL</name>
<keyword evidence="2" id="KW-0472">Membrane</keyword>
<feature type="region of interest" description="Disordered" evidence="1">
    <location>
        <begin position="143"/>
        <end position="306"/>
    </location>
</feature>
<evidence type="ECO:0000256" key="1">
    <source>
        <dbReference type="SAM" id="MobiDB-lite"/>
    </source>
</evidence>
<sequence>MTDQEIWEYMQRDLDGDLSLAEKQQLHDILLKDPGMQLMYNRMKNVSAQLAQLPPVTPRFSIVDSILPQLEAEKVKPAAAISGQQHILPKLEPKQSTEKIISFDEQPKWKRIALWTARIGSGIVAASLLIGVMFIGGHLKPQPDEDNYQHGAVIEPPEEDTPSLVGPPPPPPSNHSSESVEPVVEKDPPKRQTKQPIKQQKNQTPDTKTPSPPPNQATPEPPKPDPNLPKPPVKPVMPVQEHTPSFPVGVEVLDKDAKKEQKEKEKEQKDQEKKQEKAEKEKQKDEEKTKKEQEKEKEKDQQQDND</sequence>
<keyword evidence="2" id="KW-0812">Transmembrane</keyword>
<keyword evidence="4" id="KW-1185">Reference proteome</keyword>
<feature type="compositionally biased region" description="Basic and acidic residues" evidence="1">
    <location>
        <begin position="252"/>
        <end position="306"/>
    </location>
</feature>
<evidence type="ECO:0000256" key="2">
    <source>
        <dbReference type="SAM" id="Phobius"/>
    </source>
</evidence>
<proteinExistence type="predicted"/>
<feature type="transmembrane region" description="Helical" evidence="2">
    <location>
        <begin position="112"/>
        <end position="135"/>
    </location>
</feature>
<feature type="compositionally biased region" description="Polar residues" evidence="1">
    <location>
        <begin position="194"/>
        <end position="209"/>
    </location>
</feature>
<feature type="compositionally biased region" description="Pro residues" evidence="1">
    <location>
        <begin position="210"/>
        <end position="235"/>
    </location>
</feature>
<protein>
    <recommendedName>
        <fullName evidence="5">Anti-sigma factor</fullName>
    </recommendedName>
</protein>
<keyword evidence="2" id="KW-1133">Transmembrane helix</keyword>
<gene>
    <name evidence="3" type="ORF">NDK47_17290</name>
</gene>
<dbReference type="RefSeq" id="WP_251870988.1">
    <property type="nucleotide sequence ID" value="NZ_CP098755.1"/>
</dbReference>
<accession>A0ABY4W9N0</accession>
<reference evidence="3" key="1">
    <citation type="submission" date="2022-06" db="EMBL/GenBank/DDBJ databases">
        <title>Genome sequencing of Brevibacillus sp. BB3-R1.</title>
        <authorList>
            <person name="Heo J."/>
            <person name="Lee D."/>
            <person name="Won M."/>
            <person name="Han B.-H."/>
            <person name="Hong S.-B."/>
            <person name="Kwon S.-W."/>
        </authorList>
    </citation>
    <scope>NUCLEOTIDE SEQUENCE</scope>
    <source>
        <strain evidence="3">BB3-R1</strain>
    </source>
</reference>
<evidence type="ECO:0000313" key="4">
    <source>
        <dbReference type="Proteomes" id="UP001056500"/>
    </source>
</evidence>
<evidence type="ECO:0000313" key="3">
    <source>
        <dbReference type="EMBL" id="USG63906.1"/>
    </source>
</evidence>